<dbReference type="RefSeq" id="WP_090971077.1">
    <property type="nucleotide sequence ID" value="NZ_FNRT01000002.1"/>
</dbReference>
<dbReference type="InterPro" id="IPR011138">
    <property type="entry name" value="Cytochrome_b-558"/>
</dbReference>
<keyword evidence="1" id="KW-1133">Transmembrane helix</keyword>
<evidence type="ECO:0000313" key="2">
    <source>
        <dbReference type="EMBL" id="SED15418.1"/>
    </source>
</evidence>
<proteinExistence type="predicted"/>
<dbReference type="GO" id="GO:0016020">
    <property type="term" value="C:membrane"/>
    <property type="evidence" value="ECO:0007669"/>
    <property type="project" value="InterPro"/>
</dbReference>
<feature type="transmembrane region" description="Helical" evidence="1">
    <location>
        <begin position="23"/>
        <end position="45"/>
    </location>
</feature>
<dbReference type="OrthoDB" id="9788081at2"/>
<dbReference type="SUPFAM" id="SSF81343">
    <property type="entry name" value="Fumarate reductase respiratory complex transmembrane subunits"/>
    <property type="match status" value="1"/>
</dbReference>
<feature type="transmembrane region" description="Helical" evidence="1">
    <location>
        <begin position="126"/>
        <end position="147"/>
    </location>
</feature>
<keyword evidence="1" id="KW-0472">Membrane</keyword>
<dbReference type="NCBIfam" id="TIGR02046">
    <property type="entry name" value="sdhC_b558_fam"/>
    <property type="match status" value="1"/>
</dbReference>
<dbReference type="EMBL" id="FNRT01000002">
    <property type="protein sequence ID" value="SED15418.1"/>
    <property type="molecule type" value="Genomic_DNA"/>
</dbReference>
<dbReference type="Proteomes" id="UP000198742">
    <property type="component" value="Unassembled WGS sequence"/>
</dbReference>
<reference evidence="3" key="1">
    <citation type="submission" date="2016-10" db="EMBL/GenBank/DDBJ databases">
        <authorList>
            <person name="Varghese N."/>
            <person name="Submissions S."/>
        </authorList>
    </citation>
    <scope>NUCLEOTIDE SEQUENCE [LARGE SCALE GENOMIC DNA]</scope>
    <source>
        <strain evidence="3">DSM 22017</strain>
    </source>
</reference>
<feature type="transmembrane region" description="Helical" evidence="1">
    <location>
        <begin position="167"/>
        <end position="188"/>
    </location>
</feature>
<accession>A0A1H4YEA2</accession>
<dbReference type="AlphaFoldDB" id="A0A1H4YEA2"/>
<protein>
    <submittedName>
        <fullName evidence="2">Succinate dehydrogenase / fumarate reductase cytochrome b subunit</fullName>
    </submittedName>
</protein>
<dbReference type="CDD" id="cd03498">
    <property type="entry name" value="SQR_TypeB_2_TM"/>
    <property type="match status" value="1"/>
</dbReference>
<dbReference type="Gene3D" id="1.20.1300.10">
    <property type="entry name" value="Fumarate reductase/succinate dehydrogenase, transmembrane subunit"/>
    <property type="match status" value="1"/>
</dbReference>
<evidence type="ECO:0000313" key="3">
    <source>
        <dbReference type="Proteomes" id="UP000198742"/>
    </source>
</evidence>
<evidence type="ECO:0000256" key="1">
    <source>
        <dbReference type="SAM" id="Phobius"/>
    </source>
</evidence>
<gene>
    <name evidence="2" type="ORF">SAMN04489844_3790</name>
</gene>
<feature type="transmembrane region" description="Helical" evidence="1">
    <location>
        <begin position="208"/>
        <end position="237"/>
    </location>
</feature>
<name>A0A1H4YEA2_9ACTN</name>
<keyword evidence="3" id="KW-1185">Reference proteome</keyword>
<keyword evidence="1" id="KW-0812">Transmembrane</keyword>
<dbReference type="STRING" id="402596.SAMN04489844_3790"/>
<dbReference type="InterPro" id="IPR034804">
    <property type="entry name" value="SQR/QFR_C/D"/>
</dbReference>
<sequence>MASTLSTPRPPSSRRRTALTSTVGLKITMAISGLAFIAFVLGHMYGNLKAFEGHDAYNAYAEHLRVLGEPLFPRTGLLWLMRVGLIAALVVHVTAAVVLWRRAASARTTPYVASLRRTSTFASRTMRWGGLTIFVFLVWHLANFSIGRVNVTGGPTNDPYDLLVDTFQTWWMTAIYLVAMATLALHLWHGTWSSAQTLGLTGTPRRRFAARATGAALAVVVAGGFSLSPIFIAVGVIR</sequence>
<organism evidence="2 3">
    <name type="scientific">Nocardioides exalbidus</name>
    <dbReference type="NCBI Taxonomy" id="402596"/>
    <lineage>
        <taxon>Bacteria</taxon>
        <taxon>Bacillati</taxon>
        <taxon>Actinomycetota</taxon>
        <taxon>Actinomycetes</taxon>
        <taxon>Propionibacteriales</taxon>
        <taxon>Nocardioidaceae</taxon>
        <taxon>Nocardioides</taxon>
    </lineage>
</organism>
<feature type="transmembrane region" description="Helical" evidence="1">
    <location>
        <begin position="79"/>
        <end position="100"/>
    </location>
</feature>